<sequence length="568" mass="61427">MTVTPAGARLAALLGLGGALIGLGVQAARLALFKSFSIDEFQYAHAAWLVAKGQVPYRDFFEVHLPLVYQVLAPVFWFSGDTPLSILALRAAMLVPLAGTCVAAASLNRRQGLAAMLLAPVVLLATPPFVTLATEIRPDPLAFALFLGALALLSGRQGSSARAFGAGALLVAAVWGSQKVLFYGGILGVALAGDLLARRGQRPALLASPQAFLAGMGAVLALIAAYLTVTGSWAEVWHWCFAWAVEHQRHYPGFSWRVYLEPVWTQHPWLFTLAGLGLAATVRGWWHLGPSRWSAPDLLLLLALPATWGAYALQRAPFPYSLLPFLGLLAVFAARGVPVGLELLKAPASKAVGVLAVFALLGVEWGRLERRLAQDPNTRQREVLSLIDTLTAPGDVAYDNSGGFVSRPHAHFYFYTDAYLRGAIAGTLAREVPEALRAQGCVLLLEDLRKKGLPLALRRFLDEHYQPFDGDISLWGQRYDVPSGGLAEARFLAVRADTYFIEPASALELGTLFIDGAPVTAPEFTLGRGAHTVRYEGQASTFHVLWLPENGHRWTPQRGLAPAYSRLF</sequence>
<reference evidence="2 3" key="1">
    <citation type="submission" date="2022-11" db="EMBL/GenBank/DDBJ databases">
        <title>Minimal conservation of predation-associated metabolite biosynthetic gene clusters underscores biosynthetic potential of Myxococcota including descriptions for ten novel species: Archangium lansinium sp. nov., Myxococcus landrumus sp. nov., Nannocystis bai.</title>
        <authorList>
            <person name="Ahearne A."/>
            <person name="Stevens C."/>
            <person name="Dowd S."/>
        </authorList>
    </citation>
    <scope>NUCLEOTIDE SEQUENCE [LARGE SCALE GENOMIC DNA]</scope>
    <source>
        <strain evidence="2 3">NCWAL01</strain>
    </source>
</reference>
<evidence type="ECO:0000256" key="1">
    <source>
        <dbReference type="SAM" id="Phobius"/>
    </source>
</evidence>
<feature type="transmembrane region" description="Helical" evidence="1">
    <location>
        <begin position="322"/>
        <end position="344"/>
    </location>
</feature>
<feature type="transmembrane region" description="Helical" evidence="1">
    <location>
        <begin position="112"/>
        <end position="130"/>
    </location>
</feature>
<feature type="transmembrane region" description="Helical" evidence="1">
    <location>
        <begin position="204"/>
        <end position="229"/>
    </location>
</feature>
<evidence type="ECO:0008006" key="4">
    <source>
        <dbReference type="Google" id="ProtNLM"/>
    </source>
</evidence>
<keyword evidence="1" id="KW-1133">Transmembrane helix</keyword>
<gene>
    <name evidence="2" type="ORF">POL68_19145</name>
</gene>
<accession>A0ABT5DAB3</accession>
<keyword evidence="1" id="KW-0812">Transmembrane</keyword>
<name>A0ABT5DAB3_9BACT</name>
<evidence type="ECO:0000313" key="3">
    <source>
        <dbReference type="Proteomes" id="UP001221838"/>
    </source>
</evidence>
<evidence type="ECO:0000313" key="2">
    <source>
        <dbReference type="EMBL" id="MDC0710602.1"/>
    </source>
</evidence>
<dbReference type="EMBL" id="JAQNDM010000002">
    <property type="protein sequence ID" value="MDC0710602.1"/>
    <property type="molecule type" value="Genomic_DNA"/>
</dbReference>
<feature type="transmembrane region" description="Helical" evidence="1">
    <location>
        <begin position="298"/>
        <end position="316"/>
    </location>
</feature>
<comment type="caution">
    <text evidence="2">The sequence shown here is derived from an EMBL/GenBank/DDBJ whole genome shotgun (WGS) entry which is preliminary data.</text>
</comment>
<protein>
    <recommendedName>
        <fullName evidence="4">Glycosyltransferase RgtA/B/C/D-like domain-containing protein</fullName>
    </recommendedName>
</protein>
<keyword evidence="3" id="KW-1185">Reference proteome</keyword>
<feature type="transmembrane region" description="Helical" evidence="1">
    <location>
        <begin position="84"/>
        <end position="105"/>
    </location>
</feature>
<feature type="transmembrane region" description="Helical" evidence="1">
    <location>
        <begin position="351"/>
        <end position="368"/>
    </location>
</feature>
<feature type="transmembrane region" description="Helical" evidence="1">
    <location>
        <begin position="269"/>
        <end position="286"/>
    </location>
</feature>
<organism evidence="2 3">
    <name type="scientific">Stigmatella ashevillensis</name>
    <dbReference type="NCBI Taxonomy" id="2995309"/>
    <lineage>
        <taxon>Bacteria</taxon>
        <taxon>Pseudomonadati</taxon>
        <taxon>Myxococcota</taxon>
        <taxon>Myxococcia</taxon>
        <taxon>Myxococcales</taxon>
        <taxon>Cystobacterineae</taxon>
        <taxon>Archangiaceae</taxon>
        <taxon>Stigmatella</taxon>
    </lineage>
</organism>
<keyword evidence="1" id="KW-0472">Membrane</keyword>
<dbReference type="RefSeq" id="WP_272140207.1">
    <property type="nucleotide sequence ID" value="NZ_JAQNDM010000002.1"/>
</dbReference>
<dbReference type="Proteomes" id="UP001221838">
    <property type="component" value="Unassembled WGS sequence"/>
</dbReference>
<proteinExistence type="predicted"/>